<dbReference type="OrthoDB" id="6143221at2759"/>
<dbReference type="PANTHER" id="PTHR21301:SF10">
    <property type="entry name" value="REVERSE TRANSCRIPTASE DOMAIN-CONTAINING PROTEIN"/>
    <property type="match status" value="1"/>
</dbReference>
<dbReference type="Gene3D" id="3.40.1440.10">
    <property type="entry name" value="GIY-YIG endonuclease"/>
    <property type="match status" value="1"/>
</dbReference>
<dbReference type="SUPFAM" id="SSF82771">
    <property type="entry name" value="GIY-YIG endonuclease"/>
    <property type="match status" value="1"/>
</dbReference>
<dbReference type="Pfam" id="PF26215">
    <property type="entry name" value="HTH_animal"/>
    <property type="match status" value="1"/>
</dbReference>
<dbReference type="Proteomes" id="UP000024635">
    <property type="component" value="Unassembled WGS sequence"/>
</dbReference>
<reference evidence="3" key="1">
    <citation type="journal article" date="2015" name="Nat. Genet.">
        <title>The genome and transcriptome of the zoonotic hookworm Ancylostoma ceylanicum identify infection-specific gene families.</title>
        <authorList>
            <person name="Schwarz E.M."/>
            <person name="Hu Y."/>
            <person name="Antoshechkin I."/>
            <person name="Miller M.M."/>
            <person name="Sternberg P.W."/>
            <person name="Aroian R.V."/>
        </authorList>
    </citation>
    <scope>NUCLEOTIDE SEQUENCE</scope>
    <source>
        <strain evidence="3">HY135</strain>
    </source>
</reference>
<evidence type="ECO:0000259" key="1">
    <source>
        <dbReference type="PROSITE" id="PS50164"/>
    </source>
</evidence>
<dbReference type="EMBL" id="JARK01001356">
    <property type="protein sequence ID" value="EYC21061.1"/>
    <property type="molecule type" value="Genomic_DNA"/>
</dbReference>
<dbReference type="InterPro" id="IPR058912">
    <property type="entry name" value="HTH_animal"/>
</dbReference>
<sequence length="447" mass="50863">MMHRSNLTNSQKCGIREIRELVASQSIRLSISDKGGDFVVIPRTLDRAITEQHLSDTTLYRLSSSQEFIAQSRKLNKTWVKIAKAANLRQTLISRLKVGMPVCPVLYLLIKTHKLSADELVSTDPSVYKVRPIISCVGGPTDRIPWFLNLVLIQLLQYVPAHLRNTTMFLDHLRNTHLLRTKWYRKPSNTNILVHSLSAHPAHIKRNVVRNMFKTAANVCSGSDEKGESLDLAHAIAISNGYSPRGPRSWQRCTKIRKKNANIDNNVQFCLPFISDEVSKATRLCLRRANSESLVTIVELPPNNLRRQLIRNRIYDRLCTTSDCVVCPFGREGDCMRSCVIYMIKCRKCGDEYVGETARPLWVRVKEHLEGKSSFRSSTPLGSHRALAHNGVDYEVQATILAYETEISARKTLEAFWIHVKNPKMNRREECPTITSELLPYLALCNI</sequence>
<comment type="caution">
    <text evidence="2">The sequence shown here is derived from an EMBL/GenBank/DDBJ whole genome shotgun (WGS) entry which is preliminary data.</text>
</comment>
<evidence type="ECO:0000313" key="2">
    <source>
        <dbReference type="EMBL" id="EYC21061.1"/>
    </source>
</evidence>
<evidence type="ECO:0000313" key="3">
    <source>
        <dbReference type="Proteomes" id="UP000024635"/>
    </source>
</evidence>
<keyword evidence="3" id="KW-1185">Reference proteome</keyword>
<feature type="domain" description="GIY-YIG" evidence="1">
    <location>
        <begin position="337"/>
        <end position="427"/>
    </location>
</feature>
<accession>A0A016V1F9</accession>
<dbReference type="STRING" id="53326.A0A016V1F9"/>
<dbReference type="InterPro" id="IPR035901">
    <property type="entry name" value="GIY-YIG_endonuc_sf"/>
</dbReference>
<dbReference type="InterPro" id="IPR000305">
    <property type="entry name" value="GIY-YIG_endonuc"/>
</dbReference>
<name>A0A016V1F9_9BILA</name>
<dbReference type="AlphaFoldDB" id="A0A016V1F9"/>
<organism evidence="2 3">
    <name type="scientific">Ancylostoma ceylanicum</name>
    <dbReference type="NCBI Taxonomy" id="53326"/>
    <lineage>
        <taxon>Eukaryota</taxon>
        <taxon>Metazoa</taxon>
        <taxon>Ecdysozoa</taxon>
        <taxon>Nematoda</taxon>
        <taxon>Chromadorea</taxon>
        <taxon>Rhabditida</taxon>
        <taxon>Rhabditina</taxon>
        <taxon>Rhabditomorpha</taxon>
        <taxon>Strongyloidea</taxon>
        <taxon>Ancylostomatidae</taxon>
        <taxon>Ancylostomatinae</taxon>
        <taxon>Ancylostoma</taxon>
    </lineage>
</organism>
<dbReference type="PROSITE" id="PS50164">
    <property type="entry name" value="GIY_YIG"/>
    <property type="match status" value="1"/>
</dbReference>
<proteinExistence type="predicted"/>
<protein>
    <recommendedName>
        <fullName evidence="1">GIY-YIG domain-containing protein</fullName>
    </recommendedName>
</protein>
<gene>
    <name evidence="2" type="primary">Acey_s0020.g205</name>
    <name evidence="2" type="ORF">Y032_0020g205</name>
</gene>
<dbReference type="PANTHER" id="PTHR21301">
    <property type="entry name" value="REVERSE TRANSCRIPTASE"/>
    <property type="match status" value="1"/>
</dbReference>